<dbReference type="Proteomes" id="UP000244073">
    <property type="component" value="Unassembled WGS sequence"/>
</dbReference>
<evidence type="ECO:0000313" key="1">
    <source>
        <dbReference type="EMBL" id="PTU19387.1"/>
    </source>
</evidence>
<name>A0A2T5LSY1_9EURO</name>
<sequence length="70" mass="8091">MNWVRILCLPCLLHLFPLLFNRVSCICLFTCLLVYSSGSIYCSRVEISILSGLAYLKRFQFPLFAFVSHI</sequence>
<evidence type="ECO:0000313" key="2">
    <source>
        <dbReference type="Proteomes" id="UP000244073"/>
    </source>
</evidence>
<accession>A0A2T5LSY1</accession>
<gene>
    <name evidence="1" type="ORF">P175DRAFT_0300208</name>
</gene>
<dbReference type="GeneID" id="63809695"/>
<protein>
    <submittedName>
        <fullName evidence="1">Uncharacterized protein</fullName>
    </submittedName>
</protein>
<reference evidence="1 2" key="1">
    <citation type="journal article" date="2018" name="Proc. Natl. Acad. Sci. U.S.A.">
        <title>Linking secondary metabolites to gene clusters through genome sequencing of six diverse Aspergillus species.</title>
        <authorList>
            <person name="Kaerboelling I."/>
            <person name="Vesth T.C."/>
            <person name="Frisvad J.C."/>
            <person name="Nybo J.L."/>
            <person name="Theobald S."/>
            <person name="Kuo A."/>
            <person name="Bowyer P."/>
            <person name="Matsuda Y."/>
            <person name="Mondo S."/>
            <person name="Lyhne E.K."/>
            <person name="Kogle M.E."/>
            <person name="Clum A."/>
            <person name="Lipzen A."/>
            <person name="Salamov A."/>
            <person name="Ngan C.Y."/>
            <person name="Daum C."/>
            <person name="Chiniquy J."/>
            <person name="Barry K."/>
            <person name="LaButti K."/>
            <person name="Haridas S."/>
            <person name="Simmons B.A."/>
            <person name="Magnuson J.K."/>
            <person name="Mortensen U.H."/>
            <person name="Larsen T.O."/>
            <person name="Grigoriev I.V."/>
            <person name="Baker S.E."/>
            <person name="Andersen M.R."/>
        </authorList>
    </citation>
    <scope>NUCLEOTIDE SEQUENCE [LARGE SCALE GENOMIC DNA]</scope>
    <source>
        <strain evidence="1 2">IBT 24754</strain>
    </source>
</reference>
<dbReference type="AlphaFoldDB" id="A0A2T5LSY1"/>
<dbReference type="RefSeq" id="XP_040750779.1">
    <property type="nucleotide sequence ID" value="XM_040892813.1"/>
</dbReference>
<comment type="caution">
    <text evidence="1">The sequence shown here is derived from an EMBL/GenBank/DDBJ whole genome shotgun (WGS) entry which is preliminary data.</text>
</comment>
<proteinExistence type="predicted"/>
<organism evidence="1 2">
    <name type="scientific">Aspergillus ochraceoroseus IBT 24754</name>
    <dbReference type="NCBI Taxonomy" id="1392256"/>
    <lineage>
        <taxon>Eukaryota</taxon>
        <taxon>Fungi</taxon>
        <taxon>Dikarya</taxon>
        <taxon>Ascomycota</taxon>
        <taxon>Pezizomycotina</taxon>
        <taxon>Eurotiomycetes</taxon>
        <taxon>Eurotiomycetidae</taxon>
        <taxon>Eurotiales</taxon>
        <taxon>Aspergillaceae</taxon>
        <taxon>Aspergillus</taxon>
        <taxon>Aspergillus subgen. Nidulantes</taxon>
    </lineage>
</organism>
<dbReference type="VEuPathDB" id="FungiDB:P175DRAFT_0300208"/>
<dbReference type="EMBL" id="MSFN02000006">
    <property type="protein sequence ID" value="PTU19387.1"/>
    <property type="molecule type" value="Genomic_DNA"/>
</dbReference>